<dbReference type="Gene3D" id="3.90.1150.220">
    <property type="match status" value="1"/>
</dbReference>
<gene>
    <name evidence="2" type="ORF">B0F90DRAFT_765596</name>
</gene>
<reference evidence="2" key="1">
    <citation type="journal article" date="2022" name="New Phytol.">
        <title>Evolutionary transition to the ectomycorrhizal habit in the genomes of a hyperdiverse lineage of mushroom-forming fungi.</title>
        <authorList>
            <person name="Looney B."/>
            <person name="Miyauchi S."/>
            <person name="Morin E."/>
            <person name="Drula E."/>
            <person name="Courty P.E."/>
            <person name="Kohler A."/>
            <person name="Kuo A."/>
            <person name="LaButti K."/>
            <person name="Pangilinan J."/>
            <person name="Lipzen A."/>
            <person name="Riley R."/>
            <person name="Andreopoulos W."/>
            <person name="He G."/>
            <person name="Johnson J."/>
            <person name="Nolan M."/>
            <person name="Tritt A."/>
            <person name="Barry K.W."/>
            <person name="Grigoriev I.V."/>
            <person name="Nagy L.G."/>
            <person name="Hibbett D."/>
            <person name="Henrissat B."/>
            <person name="Matheny P.B."/>
            <person name="Labbe J."/>
            <person name="Martin F.M."/>
        </authorList>
    </citation>
    <scope>NUCLEOTIDE SEQUENCE</scope>
    <source>
        <strain evidence="2">BPL690</strain>
    </source>
</reference>
<evidence type="ECO:0000313" key="2">
    <source>
        <dbReference type="EMBL" id="KAI0306508.1"/>
    </source>
</evidence>
<keyword evidence="1" id="KW-0808">Transferase</keyword>
<dbReference type="GO" id="GO:0005634">
    <property type="term" value="C:nucleus"/>
    <property type="evidence" value="ECO:0007669"/>
    <property type="project" value="UniProtKB-SubCell"/>
</dbReference>
<dbReference type="PANTHER" id="PTHR20973">
    <property type="entry name" value="NON-SMC ELEMENT 1-RELATED"/>
    <property type="match status" value="1"/>
</dbReference>
<evidence type="ECO:0000256" key="1">
    <source>
        <dbReference type="RuleBase" id="RU368018"/>
    </source>
</evidence>
<dbReference type="GO" id="GO:0000724">
    <property type="term" value="P:double-strand break repair via homologous recombination"/>
    <property type="evidence" value="ECO:0007669"/>
    <property type="project" value="TreeGrafter"/>
</dbReference>
<sequence length="195" mass="21733">MVSANDVQRLFLQSVISRRVLSADLAKVLWKQSVEAVKAVDDTLQINANEVDGWSNFLASLNKSLDPLDLELSRIRNEVTGRETYALVNRRDDEIARIASDYSPLEISYFRALVEQIMLAPNSSYSVSSLAALREVNSLTSPMTKAQAESILASFVAKGWLLKSKVVFLVSARVVELQPYLSQPTQKRSGLHHLL</sequence>
<dbReference type="AlphaFoldDB" id="A0AAD4QP53"/>
<dbReference type="EC" id="2.3.2.27" evidence="1"/>
<keyword evidence="1" id="KW-0863">Zinc-finger</keyword>
<dbReference type="InterPro" id="IPR011513">
    <property type="entry name" value="Nse1"/>
</dbReference>
<keyword evidence="1" id="KW-0227">DNA damage</keyword>
<keyword evidence="1" id="KW-0833">Ubl conjugation pathway</keyword>
<keyword evidence="1" id="KW-0862">Zinc</keyword>
<keyword evidence="1" id="KW-0539">Nucleus</keyword>
<dbReference type="PANTHER" id="PTHR20973:SF0">
    <property type="entry name" value="NON-STRUCTURAL MAINTENANCE OF CHROMOSOMES ELEMENT 1 HOMOLOG"/>
    <property type="match status" value="1"/>
</dbReference>
<dbReference type="GO" id="GO:0008270">
    <property type="term" value="F:zinc ion binding"/>
    <property type="evidence" value="ECO:0007669"/>
    <property type="project" value="UniProtKB-KW"/>
</dbReference>
<proteinExistence type="inferred from homology"/>
<keyword evidence="1" id="KW-0234">DNA repair</keyword>
<dbReference type="Pfam" id="PF07574">
    <property type="entry name" value="SMC_Nse1"/>
    <property type="match status" value="1"/>
</dbReference>
<evidence type="ECO:0000313" key="3">
    <source>
        <dbReference type="Proteomes" id="UP001203297"/>
    </source>
</evidence>
<dbReference type="Proteomes" id="UP001203297">
    <property type="component" value="Unassembled WGS sequence"/>
</dbReference>
<comment type="subcellular location">
    <subcellularLocation>
        <location evidence="1">Nucleus</location>
    </subcellularLocation>
</comment>
<accession>A0AAD4QP53</accession>
<protein>
    <recommendedName>
        <fullName evidence="1">Non-structural maintenance of chromosomes element 1 homolog</fullName>
        <ecNumber evidence="1">2.3.2.27</ecNumber>
    </recommendedName>
</protein>
<keyword evidence="3" id="KW-1185">Reference proteome</keyword>
<keyword evidence="1" id="KW-0479">Metal-binding</keyword>
<comment type="function">
    <text evidence="1">Acts in a DNA repair pathway for removal of UV-induced DNA damage that is distinct from classical nucleotide excision repair and in repair of ionizing radiation damage. Functions in homologous recombination repair of DNA double strand breaks and in recovery of stalled replication forks.</text>
</comment>
<organism evidence="2 3">
    <name type="scientific">Multifurca ochricompacta</name>
    <dbReference type="NCBI Taxonomy" id="376703"/>
    <lineage>
        <taxon>Eukaryota</taxon>
        <taxon>Fungi</taxon>
        <taxon>Dikarya</taxon>
        <taxon>Basidiomycota</taxon>
        <taxon>Agaricomycotina</taxon>
        <taxon>Agaricomycetes</taxon>
        <taxon>Russulales</taxon>
        <taxon>Russulaceae</taxon>
        <taxon>Multifurca</taxon>
    </lineage>
</organism>
<comment type="caution">
    <text evidence="2">The sequence shown here is derived from an EMBL/GenBank/DDBJ whole genome shotgun (WGS) entry which is preliminary data.</text>
</comment>
<dbReference type="InterPro" id="IPR036388">
    <property type="entry name" value="WH-like_DNA-bd_sf"/>
</dbReference>
<dbReference type="Gene3D" id="1.10.10.10">
    <property type="entry name" value="Winged helix-like DNA-binding domain superfamily/Winged helix DNA-binding domain"/>
    <property type="match status" value="1"/>
</dbReference>
<comment type="subunit">
    <text evidence="1">Component of the Smc5-Smc6 complex.</text>
</comment>
<dbReference type="EMBL" id="WTXG01000003">
    <property type="protein sequence ID" value="KAI0306508.1"/>
    <property type="molecule type" value="Genomic_DNA"/>
</dbReference>
<dbReference type="GO" id="GO:0030915">
    <property type="term" value="C:Smc5-Smc6 complex"/>
    <property type="evidence" value="ECO:0007669"/>
    <property type="project" value="UniProtKB-UniRule"/>
</dbReference>
<dbReference type="GO" id="GO:0061630">
    <property type="term" value="F:ubiquitin protein ligase activity"/>
    <property type="evidence" value="ECO:0007669"/>
    <property type="project" value="UniProtKB-EC"/>
</dbReference>
<name>A0AAD4QP53_9AGAM</name>
<comment type="catalytic activity">
    <reaction evidence="1">
        <text>S-ubiquitinyl-[E2 ubiquitin-conjugating enzyme]-L-cysteine + [acceptor protein]-L-lysine = [E2 ubiquitin-conjugating enzyme]-L-cysteine + N(6)-ubiquitinyl-[acceptor protein]-L-lysine.</text>
        <dbReference type="EC" id="2.3.2.27"/>
    </reaction>
</comment>
<keyword evidence="1" id="KW-0233">DNA recombination</keyword>
<comment type="similarity">
    <text evidence="1">Belongs to the NSE1 family.</text>
</comment>